<dbReference type="Pfam" id="PF01717">
    <property type="entry name" value="Meth_synt_2"/>
    <property type="match status" value="1"/>
</dbReference>
<dbReference type="HAMAP" id="MF_00172">
    <property type="entry name" value="Meth_synth"/>
    <property type="match status" value="1"/>
</dbReference>
<evidence type="ECO:0000313" key="15">
    <source>
        <dbReference type="Proteomes" id="UP000050668"/>
    </source>
</evidence>
<keyword evidence="6 11" id="KW-0808">Transferase</keyword>
<evidence type="ECO:0000256" key="6">
    <source>
        <dbReference type="ARBA" id="ARBA00022679"/>
    </source>
</evidence>
<dbReference type="PIRSF" id="PIRSF000382">
    <property type="entry name" value="MeTrfase_B12_ind"/>
    <property type="match status" value="1"/>
</dbReference>
<comment type="cofactor">
    <cofactor evidence="11">
        <name>Zn(2+)</name>
        <dbReference type="ChEBI" id="CHEBI:29105"/>
    </cofactor>
    <text evidence="11">Binds 1 zinc ion per subunit.</text>
</comment>
<gene>
    <name evidence="11" type="primary">metE</name>
    <name evidence="14" type="ORF">AEA09_09400</name>
</gene>
<evidence type="ECO:0000256" key="10">
    <source>
        <dbReference type="ARBA" id="ARBA00023167"/>
    </source>
</evidence>
<feature type="binding site" evidence="11">
    <location>
        <begin position="436"/>
        <end position="438"/>
    </location>
    <ligand>
        <name>L-methionine</name>
        <dbReference type="ChEBI" id="CHEBI:57844"/>
    </ligand>
</feature>
<dbReference type="Pfam" id="PF08267">
    <property type="entry name" value="Meth_synt_1"/>
    <property type="match status" value="1"/>
</dbReference>
<dbReference type="NCBIfam" id="NF003556">
    <property type="entry name" value="PRK05222.1"/>
    <property type="match status" value="1"/>
</dbReference>
<keyword evidence="4 11" id="KW-0489">Methyltransferase</keyword>
<feature type="domain" description="Cobalamin-independent methionine synthase MetE C-terminal/archaeal" evidence="12">
    <location>
        <begin position="431"/>
        <end position="753"/>
    </location>
</feature>
<evidence type="ECO:0000256" key="1">
    <source>
        <dbReference type="ARBA" id="ARBA00002777"/>
    </source>
</evidence>
<evidence type="ECO:0000256" key="5">
    <source>
        <dbReference type="ARBA" id="ARBA00022605"/>
    </source>
</evidence>
<organism evidence="14 15">
    <name type="scientific">Lysinibacillus contaminans</name>
    <dbReference type="NCBI Taxonomy" id="1293441"/>
    <lineage>
        <taxon>Bacteria</taxon>
        <taxon>Bacillati</taxon>
        <taxon>Bacillota</taxon>
        <taxon>Bacilli</taxon>
        <taxon>Bacillales</taxon>
        <taxon>Bacillaceae</taxon>
        <taxon>Lysinibacillus</taxon>
    </lineage>
</organism>
<dbReference type="PANTHER" id="PTHR30519">
    <property type="entry name" value="5-METHYLTETRAHYDROPTEROYLTRIGLUTAMATE--HOMOCYSTEINE METHYLTRANSFERASE"/>
    <property type="match status" value="1"/>
</dbReference>
<evidence type="ECO:0000313" key="14">
    <source>
        <dbReference type="EMBL" id="KOS68732.1"/>
    </source>
</evidence>
<name>A0ABR5K1A8_9BACI</name>
<feature type="binding site" evidence="11">
    <location>
        <position position="731"/>
    </location>
    <ligand>
        <name>Zn(2+)</name>
        <dbReference type="ChEBI" id="CHEBI:29105"/>
        <note>catalytic</note>
    </ligand>
</feature>
<dbReference type="NCBIfam" id="TIGR01371">
    <property type="entry name" value="met_syn_B12ind"/>
    <property type="match status" value="1"/>
</dbReference>
<accession>A0ABR5K1A8</accession>
<dbReference type="GO" id="GO:0008168">
    <property type="term" value="F:methyltransferase activity"/>
    <property type="evidence" value="ECO:0007669"/>
    <property type="project" value="UniProtKB-KW"/>
</dbReference>
<reference evidence="15" key="1">
    <citation type="submission" date="2015-07" db="EMBL/GenBank/DDBJ databases">
        <title>Fjat-14205 dsm 2895.</title>
        <authorList>
            <person name="Liu B."/>
            <person name="Wang J."/>
            <person name="Zhu Y."/>
            <person name="Liu G."/>
            <person name="Chen Q."/>
            <person name="Chen Z."/>
            <person name="Lan J."/>
            <person name="Che J."/>
            <person name="Ge C."/>
            <person name="Shi H."/>
            <person name="Pan Z."/>
            <person name="Liu X."/>
        </authorList>
    </citation>
    <scope>NUCLEOTIDE SEQUENCE [LARGE SCALE GENOMIC DNA]</scope>
    <source>
        <strain evidence="15">DSM 25560</strain>
    </source>
</reference>
<sequence length="764" mass="86532">MTYTSTAIGYPYIGEDREWKKTLEAFWRNELSEEDILKTLKDIRIARMDKQLSLGLDIITVGDFTYYDRMLDTAVMFGLVPKRFDWQGGKVDLQTYYGVARGNNNAVASEMTKWFNTNYHYIVPEYEGQALQLTENKILADFLEAKEVFGITAKPTIIGPYTFCKLTKGYDKISQVTFILALLPLYAQVIQELVDAGAQWIQLEEPSLVTTLDEAEVKLVQEIYTQLTAAVPKAKIMLQTYFESLSAYEALTALPVQGIGLDFVHGYDKNMEALRQFGFPQDKVLAAGVINGRDIWRANLAEVSTTVKAIEQLSGAKEIWIQSSCSLQHVPITTALETKLDPVLKNALAFADEKLVEISEITKYVQEKNHATNKTISESMKAIEALKKHPVRNNKAIQNAVQSVVPEDFERQKDFKSRQTIQQEALQLPLFPTTTIGSFPQSDEVKRTRSAWRKKQLSDEVYATFVEEETKRWIGIQEELDIDVLVHGEFERTDMVEYFGEKLTGFAFTEKAWVVSYGSRGVKPPIIYGDVAWETPMTVKETAYAQNLTNRYVKGMLTGPVTILNWSFVRDDLSRKDVTYQIALALRKEVEALEAAGIAIIQVDEPALREGLPLRKENWGEYLDWTVKAFKLSTASVKDETQIHTHMCYCEFNDFIEPISALDADVISIETSRSHGELISSLQNNPYEKGIGLGVYDIHSPRVPSEEEMLTIMQDSLQVLTKNQFWVNPDCGLKTRKEPETVAALAHMVAAAKTLRQQVQQSTR</sequence>
<keyword evidence="8 11" id="KW-0677">Repeat</keyword>
<feature type="binding site" evidence="11">
    <location>
        <begin position="436"/>
        <end position="438"/>
    </location>
    <ligand>
        <name>L-homocysteine</name>
        <dbReference type="ChEBI" id="CHEBI:58199"/>
    </ligand>
</feature>
<comment type="caution">
    <text evidence="11">Lacks conserved residue(s) required for the propagation of feature annotation.</text>
</comment>
<dbReference type="InterPro" id="IPR013215">
    <property type="entry name" value="Cbl-indep_Met_Synth_N"/>
</dbReference>
<dbReference type="EMBL" id="LGRV01000003">
    <property type="protein sequence ID" value="KOS68732.1"/>
    <property type="molecule type" value="Genomic_DNA"/>
</dbReference>
<feature type="binding site" evidence="11">
    <location>
        <position position="604"/>
    </location>
    <ligand>
        <name>L-methionine</name>
        <dbReference type="ChEBI" id="CHEBI:57844"/>
    </ligand>
</feature>
<dbReference type="InterPro" id="IPR006276">
    <property type="entry name" value="Cobalamin-indep_Met_synthase"/>
</dbReference>
<feature type="binding site" evidence="11">
    <location>
        <position position="489"/>
    </location>
    <ligand>
        <name>L-homocysteine</name>
        <dbReference type="ChEBI" id="CHEBI:58199"/>
    </ligand>
</feature>
<feature type="binding site" evidence="11">
    <location>
        <position position="489"/>
    </location>
    <ligand>
        <name>L-methionine</name>
        <dbReference type="ChEBI" id="CHEBI:57844"/>
    </ligand>
</feature>
<feature type="binding site" evidence="11">
    <location>
        <position position="113"/>
    </location>
    <ligand>
        <name>5-methyltetrahydropteroyltri-L-glutamate</name>
        <dbReference type="ChEBI" id="CHEBI:58207"/>
    </ligand>
</feature>
<feature type="active site" description="Proton donor" evidence="11">
    <location>
        <position position="699"/>
    </location>
</feature>
<feature type="domain" description="Cobalamin-independent methionine synthase MetE N-terminal" evidence="13">
    <location>
        <begin position="5"/>
        <end position="313"/>
    </location>
</feature>
<keyword evidence="15" id="KW-1185">Reference proteome</keyword>
<evidence type="ECO:0000256" key="9">
    <source>
        <dbReference type="ARBA" id="ARBA00022833"/>
    </source>
</evidence>
<dbReference type="CDD" id="cd03311">
    <property type="entry name" value="CIMS_C_terminal_like"/>
    <property type="match status" value="1"/>
</dbReference>
<proteinExistence type="inferred from homology"/>
<dbReference type="GO" id="GO:0032259">
    <property type="term" value="P:methylation"/>
    <property type="evidence" value="ECO:0007669"/>
    <property type="project" value="UniProtKB-KW"/>
</dbReference>
<dbReference type="Gene3D" id="3.20.20.210">
    <property type="match status" value="2"/>
</dbReference>
<dbReference type="SUPFAM" id="SSF51726">
    <property type="entry name" value="UROD/MetE-like"/>
    <property type="match status" value="2"/>
</dbReference>
<dbReference type="InterPro" id="IPR002629">
    <property type="entry name" value="Met_Synth_C/arc"/>
</dbReference>
<comment type="function">
    <text evidence="1 11">Catalyzes the transfer of a methyl group from 5-methyltetrahydrofolate to homocysteine resulting in methionine formation.</text>
</comment>
<evidence type="ECO:0000256" key="7">
    <source>
        <dbReference type="ARBA" id="ARBA00022723"/>
    </source>
</evidence>
<keyword evidence="10 11" id="KW-0486">Methionine biosynthesis</keyword>
<feature type="binding site" evidence="11">
    <location>
        <position position="646"/>
    </location>
    <ligand>
        <name>Zn(2+)</name>
        <dbReference type="ChEBI" id="CHEBI:29105"/>
        <note>catalytic</note>
    </ligand>
</feature>
<dbReference type="Proteomes" id="UP000050668">
    <property type="component" value="Unassembled WGS sequence"/>
</dbReference>
<comment type="caution">
    <text evidence="14">The sequence shown here is derived from an EMBL/GenBank/DDBJ whole genome shotgun (WGS) entry which is preliminary data.</text>
</comment>
<dbReference type="RefSeq" id="WP_053583580.1">
    <property type="nucleotide sequence ID" value="NZ_LGRV01000003.1"/>
</dbReference>
<keyword evidence="7 11" id="KW-0479">Metal-binding</keyword>
<feature type="binding site" evidence="11">
    <location>
        <begin position="17"/>
        <end position="20"/>
    </location>
    <ligand>
        <name>5-methyltetrahydropteroyltri-L-glutamate</name>
        <dbReference type="ChEBI" id="CHEBI:58207"/>
    </ligand>
</feature>
<evidence type="ECO:0000256" key="3">
    <source>
        <dbReference type="ARBA" id="ARBA00009553"/>
    </source>
</evidence>
<dbReference type="CDD" id="cd03312">
    <property type="entry name" value="CIMS_N_terminal_like"/>
    <property type="match status" value="1"/>
</dbReference>
<evidence type="ECO:0000256" key="4">
    <source>
        <dbReference type="ARBA" id="ARBA00022603"/>
    </source>
</evidence>
<feature type="binding site" evidence="11">
    <location>
        <position position="670"/>
    </location>
    <ligand>
        <name>Zn(2+)</name>
        <dbReference type="ChEBI" id="CHEBI:29105"/>
        <note>catalytic</note>
    </ligand>
</feature>
<dbReference type="InterPro" id="IPR038071">
    <property type="entry name" value="UROD/MetE-like_sf"/>
</dbReference>
<keyword evidence="5 11" id="KW-0028">Amino-acid biosynthesis</keyword>
<evidence type="ECO:0000256" key="8">
    <source>
        <dbReference type="ARBA" id="ARBA00022737"/>
    </source>
</evidence>
<protein>
    <recommendedName>
        <fullName evidence="11">5-methyltetrahydropteroyltriglutamate--homocysteine methyltransferase</fullName>
        <ecNumber evidence="11">2.1.1.14</ecNumber>
    </recommendedName>
    <alternativeName>
        <fullName evidence="11">Cobalamin-independent methionine synthase</fullName>
    </alternativeName>
    <alternativeName>
        <fullName evidence="11">Methionine synthase, vitamin-B12 independent isozyme</fullName>
    </alternativeName>
</protein>
<comment type="similarity">
    <text evidence="3 11">Belongs to the vitamin-B12 independent methionine synthase family.</text>
</comment>
<comment type="pathway">
    <text evidence="2 11">Amino-acid biosynthesis; L-methionine biosynthesis via de novo pathway; L-methionine from L-homocysteine (MetE route): step 1/1.</text>
</comment>
<dbReference type="EC" id="2.1.1.14" evidence="11"/>
<feature type="binding site" evidence="11">
    <location>
        <position position="604"/>
    </location>
    <ligand>
        <name>L-homocysteine</name>
        <dbReference type="ChEBI" id="CHEBI:58199"/>
    </ligand>
</feature>
<evidence type="ECO:0000259" key="12">
    <source>
        <dbReference type="Pfam" id="PF01717"/>
    </source>
</evidence>
<evidence type="ECO:0000256" key="11">
    <source>
        <dbReference type="HAMAP-Rule" id="MF_00172"/>
    </source>
</evidence>
<feature type="binding site" evidence="11">
    <location>
        <position position="610"/>
    </location>
    <ligand>
        <name>5-methyltetrahydropteroyltri-L-glutamate</name>
        <dbReference type="ChEBI" id="CHEBI:58207"/>
    </ligand>
</feature>
<feature type="binding site" evidence="11">
    <location>
        <position position="648"/>
    </location>
    <ligand>
        <name>Zn(2+)</name>
        <dbReference type="ChEBI" id="CHEBI:29105"/>
        <note>catalytic</note>
    </ligand>
</feature>
<evidence type="ECO:0000259" key="13">
    <source>
        <dbReference type="Pfam" id="PF08267"/>
    </source>
</evidence>
<feature type="binding site" evidence="11">
    <location>
        <position position="566"/>
    </location>
    <ligand>
        <name>5-methyltetrahydropteroyltri-L-glutamate</name>
        <dbReference type="ChEBI" id="CHEBI:58207"/>
    </ligand>
</feature>
<comment type="catalytic activity">
    <reaction evidence="11">
        <text>5-methyltetrahydropteroyltri-L-glutamate + L-homocysteine = tetrahydropteroyltri-L-glutamate + L-methionine</text>
        <dbReference type="Rhea" id="RHEA:21196"/>
        <dbReference type="ChEBI" id="CHEBI:57844"/>
        <dbReference type="ChEBI" id="CHEBI:58140"/>
        <dbReference type="ChEBI" id="CHEBI:58199"/>
        <dbReference type="ChEBI" id="CHEBI:58207"/>
        <dbReference type="EC" id="2.1.1.14"/>
    </reaction>
</comment>
<keyword evidence="9 11" id="KW-0862">Zinc</keyword>
<evidence type="ECO:0000256" key="2">
    <source>
        <dbReference type="ARBA" id="ARBA00004681"/>
    </source>
</evidence>